<evidence type="ECO:0000256" key="4">
    <source>
        <dbReference type="RuleBase" id="RU362068"/>
    </source>
</evidence>
<evidence type="ECO:0000256" key="2">
    <source>
        <dbReference type="ARBA" id="ARBA00022857"/>
    </source>
</evidence>
<dbReference type="InterPro" id="IPR036291">
    <property type="entry name" value="NAD(P)-bd_dom_sf"/>
</dbReference>
<dbReference type="EC" id="1.1.1.169" evidence="4"/>
<reference evidence="7" key="1">
    <citation type="submission" date="2021-02" db="EMBL/GenBank/DDBJ databases">
        <title>Infant gut strain persistence is associated with maternal origin, phylogeny, and functional potential including surface adhesion and iron acquisition.</title>
        <authorList>
            <person name="Lou Y.C."/>
        </authorList>
    </citation>
    <scope>NUCLEOTIDE SEQUENCE</scope>
    <source>
        <strain evidence="7">L3_106_000M1_dasL3_106_000M1_concoct_15</strain>
    </source>
</reference>
<comment type="similarity">
    <text evidence="1 4">Belongs to the ketopantoate reductase family.</text>
</comment>
<keyword evidence="2 4" id="KW-0521">NADP</keyword>
<dbReference type="InterPro" id="IPR013752">
    <property type="entry name" value="KPA_reductase"/>
</dbReference>
<dbReference type="Pfam" id="PF08546">
    <property type="entry name" value="ApbA_C"/>
    <property type="match status" value="1"/>
</dbReference>
<dbReference type="SUPFAM" id="SSF48179">
    <property type="entry name" value="6-phosphogluconate dehydrogenase C-terminal domain-like"/>
    <property type="match status" value="1"/>
</dbReference>
<dbReference type="Gene3D" id="1.10.1040.10">
    <property type="entry name" value="N-(1-d-carboxylethyl)-l-norvaline Dehydrogenase, domain 2"/>
    <property type="match status" value="1"/>
</dbReference>
<evidence type="ECO:0000313" key="7">
    <source>
        <dbReference type="EMBL" id="MBS5518754.1"/>
    </source>
</evidence>
<evidence type="ECO:0000259" key="6">
    <source>
        <dbReference type="Pfam" id="PF08546"/>
    </source>
</evidence>
<proteinExistence type="inferred from homology"/>
<comment type="caution">
    <text evidence="7">The sequence shown here is derived from an EMBL/GenBank/DDBJ whole genome shotgun (WGS) entry which is preliminary data.</text>
</comment>
<dbReference type="SUPFAM" id="SSF51735">
    <property type="entry name" value="NAD(P)-binding Rossmann-fold domains"/>
    <property type="match status" value="1"/>
</dbReference>
<evidence type="ECO:0000259" key="5">
    <source>
        <dbReference type="Pfam" id="PF02558"/>
    </source>
</evidence>
<evidence type="ECO:0000313" key="8">
    <source>
        <dbReference type="Proteomes" id="UP000754226"/>
    </source>
</evidence>
<comment type="catalytic activity">
    <reaction evidence="4">
        <text>(R)-pantoate + NADP(+) = 2-dehydropantoate + NADPH + H(+)</text>
        <dbReference type="Rhea" id="RHEA:16233"/>
        <dbReference type="ChEBI" id="CHEBI:11561"/>
        <dbReference type="ChEBI" id="CHEBI:15378"/>
        <dbReference type="ChEBI" id="CHEBI:15980"/>
        <dbReference type="ChEBI" id="CHEBI:57783"/>
        <dbReference type="ChEBI" id="CHEBI:58349"/>
        <dbReference type="EC" id="1.1.1.169"/>
    </reaction>
</comment>
<organism evidence="7 8">
    <name type="scientific">Acidaminococcus intestini</name>
    <dbReference type="NCBI Taxonomy" id="187327"/>
    <lineage>
        <taxon>Bacteria</taxon>
        <taxon>Bacillati</taxon>
        <taxon>Bacillota</taxon>
        <taxon>Negativicutes</taxon>
        <taxon>Acidaminococcales</taxon>
        <taxon>Acidaminococcaceae</taxon>
        <taxon>Acidaminococcus</taxon>
    </lineage>
</organism>
<dbReference type="InterPro" id="IPR013328">
    <property type="entry name" value="6PGD_dom2"/>
</dbReference>
<dbReference type="NCBIfam" id="TIGR00745">
    <property type="entry name" value="apbA_panE"/>
    <property type="match status" value="1"/>
</dbReference>
<evidence type="ECO:0000256" key="3">
    <source>
        <dbReference type="ARBA" id="ARBA00023002"/>
    </source>
</evidence>
<dbReference type="InterPro" id="IPR008927">
    <property type="entry name" value="6-PGluconate_DH-like_C_sf"/>
</dbReference>
<protein>
    <recommendedName>
        <fullName evidence="4">2-dehydropantoate 2-reductase</fullName>
        <ecNumber evidence="4">1.1.1.169</ecNumber>
    </recommendedName>
    <alternativeName>
        <fullName evidence="4">Ketopantoate reductase</fullName>
    </alternativeName>
</protein>
<dbReference type="GO" id="GO:0015940">
    <property type="term" value="P:pantothenate biosynthetic process"/>
    <property type="evidence" value="ECO:0007669"/>
    <property type="project" value="UniProtKB-KW"/>
</dbReference>
<feature type="domain" description="Ketopantoate reductase C-terminal" evidence="6">
    <location>
        <begin position="185"/>
        <end position="309"/>
    </location>
</feature>
<comment type="pathway">
    <text evidence="4">Cofactor biosynthesis; (R)-pantothenate biosynthesis; (R)-pantoate from 3-methyl-2-oxobutanoate: step 2/2.</text>
</comment>
<gene>
    <name evidence="7" type="ORF">KHX13_00130</name>
</gene>
<dbReference type="PANTHER" id="PTHR21708">
    <property type="entry name" value="PROBABLE 2-DEHYDROPANTOATE 2-REDUCTASE"/>
    <property type="match status" value="1"/>
</dbReference>
<accession>A0A943EEM1</accession>
<dbReference type="PANTHER" id="PTHR21708:SF26">
    <property type="entry name" value="2-DEHYDROPANTOATE 2-REDUCTASE"/>
    <property type="match status" value="1"/>
</dbReference>
<dbReference type="InterPro" id="IPR051402">
    <property type="entry name" value="KPR-Related"/>
</dbReference>
<dbReference type="InterPro" id="IPR003710">
    <property type="entry name" value="ApbA"/>
</dbReference>
<keyword evidence="3 4" id="KW-0560">Oxidoreductase</keyword>
<dbReference type="Proteomes" id="UP000754226">
    <property type="component" value="Unassembled WGS sequence"/>
</dbReference>
<dbReference type="InterPro" id="IPR013332">
    <property type="entry name" value="KPR_N"/>
</dbReference>
<feature type="domain" description="Ketopantoate reductase N-terminal" evidence="5">
    <location>
        <begin position="6"/>
        <end position="131"/>
    </location>
</feature>
<dbReference type="AlphaFoldDB" id="A0A943EEM1"/>
<keyword evidence="4" id="KW-0566">Pantothenate biosynthesis</keyword>
<name>A0A943EEM1_9FIRM</name>
<dbReference type="Pfam" id="PF02558">
    <property type="entry name" value="ApbA"/>
    <property type="match status" value="1"/>
</dbReference>
<dbReference type="EMBL" id="JAGZCZ010000001">
    <property type="protein sequence ID" value="MBS5518754.1"/>
    <property type="molecule type" value="Genomic_DNA"/>
</dbReference>
<evidence type="ECO:0000256" key="1">
    <source>
        <dbReference type="ARBA" id="ARBA00007870"/>
    </source>
</evidence>
<dbReference type="GO" id="GO:0008677">
    <property type="term" value="F:2-dehydropantoate 2-reductase activity"/>
    <property type="evidence" value="ECO:0007669"/>
    <property type="project" value="UniProtKB-EC"/>
</dbReference>
<dbReference type="GO" id="GO:0005737">
    <property type="term" value="C:cytoplasm"/>
    <property type="evidence" value="ECO:0007669"/>
    <property type="project" value="TreeGrafter"/>
</dbReference>
<sequence>MKISTVALIGPGAIGSYFIWSLAPFLKENFIVIAEGKRKERLEKNGISINGEIFHPTIKSVKEAGTVDLVIASVKYGNLKEILPDIASLTGKNTIVFSPMNGVNSEEIIGDKIGKDHIIHSLIRIPSHRTAQKDGPDEITFTIPTGIMGLYIGKAEQLESSCTQIEALRNLFDQSKLHYHISQTIVSDIWSKFYLNIGQNIPQAIVGCGAGAYEDSEHVRWIRSQLQSELKLIASAKSISLNQDIIQNKIKSNKSLINPSARHSTLQDLDAHRHTEIDMLCGYISEQGKQLNIPTPYNDFAYHVIKALEEKNDGKFDY</sequence>
<dbReference type="Gene3D" id="3.40.50.720">
    <property type="entry name" value="NAD(P)-binding Rossmann-like Domain"/>
    <property type="match status" value="1"/>
</dbReference>
<comment type="function">
    <text evidence="4">Catalyzes the NADPH-dependent reduction of ketopantoate into pantoic acid.</text>
</comment>